<dbReference type="PANTHER" id="PTHR43823">
    <property type="entry name" value="SPORULATION PROTEIN YKVU"/>
    <property type="match status" value="1"/>
</dbReference>
<feature type="transmembrane region" description="Helical" evidence="6">
    <location>
        <begin position="421"/>
        <end position="444"/>
    </location>
</feature>
<evidence type="ECO:0000313" key="7">
    <source>
        <dbReference type="EMBL" id="KFB07470.1"/>
    </source>
</evidence>
<dbReference type="GO" id="GO:0005886">
    <property type="term" value="C:plasma membrane"/>
    <property type="evidence" value="ECO:0007669"/>
    <property type="project" value="UniProtKB-SubCell"/>
</dbReference>
<dbReference type="GO" id="GO:0042910">
    <property type="term" value="F:xenobiotic transmembrane transporter activity"/>
    <property type="evidence" value="ECO:0007669"/>
    <property type="project" value="InterPro"/>
</dbReference>
<dbReference type="AlphaFoldDB" id="A0A084U3D4"/>
<dbReference type="EMBL" id="AWQU01000082">
    <property type="protein sequence ID" value="KFB07470.1"/>
    <property type="molecule type" value="Genomic_DNA"/>
</dbReference>
<evidence type="ECO:0000256" key="6">
    <source>
        <dbReference type="SAM" id="Phobius"/>
    </source>
</evidence>
<feature type="transmembrane region" description="Helical" evidence="6">
    <location>
        <begin position="331"/>
        <end position="354"/>
    </location>
</feature>
<feature type="transmembrane region" description="Helical" evidence="6">
    <location>
        <begin position="108"/>
        <end position="138"/>
    </location>
</feature>
<reference evidence="7 8" key="1">
    <citation type="journal article" date="2014" name="PLoS ONE">
        <title>Reduction of Hydrogen Peroxide Accumulation and Toxicity by a Catalase from Mycoplasma iowae.</title>
        <authorList>
            <person name="Pritchard R.E."/>
            <person name="Prassinos A.J."/>
            <person name="Osborne J.D."/>
            <person name="Raviv Z."/>
            <person name="Balish M.F."/>
        </authorList>
    </citation>
    <scope>NUCLEOTIDE SEQUENCE [LARGE SCALE GENOMIC DNA]</scope>
    <source>
        <strain evidence="7 8">DK-CPA</strain>
    </source>
</reference>
<sequence length="591" mass="67196">MSIVNKIFSEKIDANVNDFYAKQNMWKLSAKVVIPTLLLTLLFGIYIFIDQLLMIYLIPKMGIDYYQKYFDSLNVPILNQMDVIVNKLRSDNIQQSSWGFTLFNNQNFISYAASLIGIFNLIVISFGYLISTGASVLYSRAYAKKDHYQRDKVYQTSFYSTIIFSLFATVLMIFIQQPILSAIIPVGEKYNYVFPNSEVQNSLSSIPDAQQTITSYVKYYYSGSIKQTGNYLYFLNSTIIFMCLSNLFSFFLRSEGKNIWITFIAIFANMFNIVLDVILIYSKLGVIGSGIATFIGFMMNCFGLIIYIIILQKKSATNVNFVVLKQFRINFKILIISISLGSGTFLREISLAVANVVYLTVLYSTFNAITNGPIALGILTKLVATPLYNLLFFAIFGIVDGMRPILSYNYANKEYNRVKKAYWIGTLYGIIYSLMVNVLIFSSLASDTVLNFFAPVQDGEKNQATKMLIVLLMSMMFQMPFISLSVGGLSLFQSTGKNFMNFLLSLMQGSITFYPVIYSMSAIAKHFDSYFLMMFTGFLNIALSSLIIFFSTIIYIYQYMGKKEKNNDPAASLNKQIKKLEDILKVNKNKI</sequence>
<comment type="caution">
    <text evidence="7">The sequence shown here is derived from an EMBL/GenBank/DDBJ whole genome shotgun (WGS) entry which is preliminary data.</text>
</comment>
<dbReference type="Proteomes" id="UP000028523">
    <property type="component" value="Unassembled WGS sequence"/>
</dbReference>
<keyword evidence="5 6" id="KW-0472">Membrane</keyword>
<feature type="transmembrane region" description="Helical" evidence="6">
    <location>
        <begin position="32"/>
        <end position="58"/>
    </location>
</feature>
<feature type="transmembrane region" description="Helical" evidence="6">
    <location>
        <begin position="530"/>
        <end position="557"/>
    </location>
</feature>
<evidence type="ECO:0000256" key="1">
    <source>
        <dbReference type="ARBA" id="ARBA00004651"/>
    </source>
</evidence>
<keyword evidence="2" id="KW-1003">Cell membrane</keyword>
<evidence type="ECO:0000256" key="4">
    <source>
        <dbReference type="ARBA" id="ARBA00022989"/>
    </source>
</evidence>
<evidence type="ECO:0000313" key="8">
    <source>
        <dbReference type="Proteomes" id="UP000028523"/>
    </source>
</evidence>
<keyword evidence="4 6" id="KW-1133">Transmembrane helix</keyword>
<feature type="transmembrane region" description="Helical" evidence="6">
    <location>
        <begin position="464"/>
        <end position="492"/>
    </location>
</feature>
<evidence type="ECO:0000256" key="2">
    <source>
        <dbReference type="ARBA" id="ARBA00022475"/>
    </source>
</evidence>
<feature type="transmembrane region" description="Helical" evidence="6">
    <location>
        <begin position="499"/>
        <end position="518"/>
    </location>
</feature>
<feature type="transmembrane region" description="Helical" evidence="6">
    <location>
        <begin position="158"/>
        <end position="184"/>
    </location>
</feature>
<feature type="transmembrane region" description="Helical" evidence="6">
    <location>
        <begin position="231"/>
        <end position="252"/>
    </location>
</feature>
<dbReference type="GO" id="GO:0015297">
    <property type="term" value="F:antiporter activity"/>
    <property type="evidence" value="ECO:0007669"/>
    <property type="project" value="InterPro"/>
</dbReference>
<dbReference type="Pfam" id="PF01554">
    <property type="entry name" value="MatE"/>
    <property type="match status" value="2"/>
</dbReference>
<accession>A0A084U3D4</accession>
<feature type="transmembrane region" description="Helical" evidence="6">
    <location>
        <begin position="374"/>
        <end position="400"/>
    </location>
</feature>
<feature type="transmembrane region" description="Helical" evidence="6">
    <location>
        <begin position="259"/>
        <end position="281"/>
    </location>
</feature>
<organism evidence="7 8">
    <name type="scientific">Malacoplasma iowae DK-CPA</name>
    <dbReference type="NCBI Taxonomy" id="1394179"/>
    <lineage>
        <taxon>Bacteria</taxon>
        <taxon>Bacillati</taxon>
        <taxon>Mycoplasmatota</taxon>
        <taxon>Mycoplasmoidales</taxon>
        <taxon>Mycoplasmoidaceae</taxon>
        <taxon>Malacoplasma</taxon>
    </lineage>
</organism>
<dbReference type="InterPro" id="IPR051327">
    <property type="entry name" value="MATE_MepA_subfamily"/>
</dbReference>
<comment type="subcellular location">
    <subcellularLocation>
        <location evidence="1">Cell membrane</location>
        <topology evidence="1">Multi-pass membrane protein</topology>
    </subcellularLocation>
</comment>
<keyword evidence="8" id="KW-1185">Reference proteome</keyword>
<proteinExistence type="predicted"/>
<dbReference type="RefSeq" id="WP_036452146.1">
    <property type="nucleotide sequence ID" value="NZ_AWQU01000082.1"/>
</dbReference>
<keyword evidence="3 6" id="KW-0812">Transmembrane</keyword>
<dbReference type="InterPro" id="IPR002528">
    <property type="entry name" value="MATE_fam"/>
</dbReference>
<protein>
    <submittedName>
        <fullName evidence="7">Na+-driven multidrug efflux pump</fullName>
    </submittedName>
</protein>
<evidence type="ECO:0000256" key="5">
    <source>
        <dbReference type="ARBA" id="ARBA00023136"/>
    </source>
</evidence>
<name>A0A084U3D4_MALIO</name>
<evidence type="ECO:0000256" key="3">
    <source>
        <dbReference type="ARBA" id="ARBA00022692"/>
    </source>
</evidence>
<dbReference type="PANTHER" id="PTHR43823:SF3">
    <property type="entry name" value="MULTIDRUG EXPORT PROTEIN MEPA"/>
    <property type="match status" value="1"/>
</dbReference>
<feature type="transmembrane region" description="Helical" evidence="6">
    <location>
        <begin position="287"/>
        <end position="310"/>
    </location>
</feature>
<gene>
    <name evidence="7" type="ORF">P271_307</name>
</gene>